<keyword evidence="4" id="KW-1185">Reference proteome</keyword>
<dbReference type="AlphaFoldDB" id="A0A7L1Z7Z5"/>
<dbReference type="Proteomes" id="UP000580825">
    <property type="component" value="Unassembled WGS sequence"/>
</dbReference>
<proteinExistence type="predicted"/>
<name>A0A7L1Z7Z5_9PASS</name>
<dbReference type="InterPro" id="IPR035940">
    <property type="entry name" value="CAP_sf"/>
</dbReference>
<protein>
    <submittedName>
        <fullName evidence="3">PI16 inhibitor</fullName>
    </submittedName>
</protein>
<feature type="signal peptide" evidence="1">
    <location>
        <begin position="1"/>
        <end position="17"/>
    </location>
</feature>
<reference evidence="3 4" key="1">
    <citation type="submission" date="2019-09" db="EMBL/GenBank/DDBJ databases">
        <title>Bird 10,000 Genomes (B10K) Project - Family phase.</title>
        <authorList>
            <person name="Zhang G."/>
        </authorList>
    </citation>
    <scope>NUCLEOTIDE SEQUENCE [LARGE SCALE GENOMIC DNA]</scope>
    <source>
        <strain evidence="3">B10K-DU-002-46</strain>
        <tissue evidence="3">Muscle</tissue>
    </source>
</reference>
<organism evidence="3 4">
    <name type="scientific">Scytalopus superciliaris</name>
    <dbReference type="NCBI Taxonomy" id="312124"/>
    <lineage>
        <taxon>Eukaryota</taxon>
        <taxon>Metazoa</taxon>
        <taxon>Chordata</taxon>
        <taxon>Craniata</taxon>
        <taxon>Vertebrata</taxon>
        <taxon>Euteleostomi</taxon>
        <taxon>Archelosauria</taxon>
        <taxon>Archosauria</taxon>
        <taxon>Dinosauria</taxon>
        <taxon>Saurischia</taxon>
        <taxon>Theropoda</taxon>
        <taxon>Coelurosauria</taxon>
        <taxon>Aves</taxon>
        <taxon>Neognathae</taxon>
        <taxon>Neoaves</taxon>
        <taxon>Telluraves</taxon>
        <taxon>Australaves</taxon>
        <taxon>Passeriformes</taxon>
        <taxon>Rhinocryptidae</taxon>
        <taxon>Scytalopus</taxon>
    </lineage>
</organism>
<feature type="non-terminal residue" evidence="3">
    <location>
        <position position="1"/>
    </location>
</feature>
<evidence type="ECO:0000313" key="4">
    <source>
        <dbReference type="Proteomes" id="UP000580825"/>
    </source>
</evidence>
<feature type="chain" id="PRO_5029805528" evidence="1">
    <location>
        <begin position="18"/>
        <end position="242"/>
    </location>
</feature>
<dbReference type="InterPro" id="IPR001283">
    <property type="entry name" value="CRISP-related"/>
</dbReference>
<gene>
    <name evidence="3" type="primary">Pi16_1</name>
    <name evidence="3" type="ORF">SCYSUP_R09478</name>
</gene>
<dbReference type="SUPFAM" id="SSF55797">
    <property type="entry name" value="PR-1-like"/>
    <property type="match status" value="1"/>
</dbReference>
<dbReference type="InterPro" id="IPR014044">
    <property type="entry name" value="CAP_dom"/>
</dbReference>
<dbReference type="EMBL" id="VXBX01009836">
    <property type="protein sequence ID" value="NXP29740.1"/>
    <property type="molecule type" value="Genomic_DNA"/>
</dbReference>
<feature type="domain" description="SCP" evidence="2">
    <location>
        <begin position="21"/>
        <end position="162"/>
    </location>
</feature>
<keyword evidence="1" id="KW-0732">Signal</keyword>
<dbReference type="SMART" id="SM00198">
    <property type="entry name" value="SCP"/>
    <property type="match status" value="1"/>
</dbReference>
<accession>A0A7L1Z7Z5</accession>
<feature type="non-terminal residue" evidence="3">
    <location>
        <position position="242"/>
    </location>
</feature>
<dbReference type="PANTHER" id="PTHR10334">
    <property type="entry name" value="CYSTEINE-RICH SECRETORY PROTEIN-RELATED"/>
    <property type="match status" value="1"/>
</dbReference>
<dbReference type="PRINTS" id="PR00837">
    <property type="entry name" value="V5TPXLIKE"/>
</dbReference>
<sequence length="242" mass="27141">LPPVVVLVLTVLELSCSLREEEKKIILDEHNRYRSQVSPTARAMMKMTWDTKLEALAQSDAEKCIWKHNNESGQQEENLFALDPTQDLKFAVREWNEEKKFYSLMSAKCVPGQMCGNYKQLVWADTERVGCEAKFCEKIKVMEAENKRLLVCKYSPLGNENGRKPYWKGPPCSMCPKGTVCVNNLCAPSLQRFFPSNSMFSSIPSIAAPDTEEQRIVAGAPSTCSGLLLFLVPSAILVGLLL</sequence>
<comment type="caution">
    <text evidence="3">The sequence shown here is derived from an EMBL/GenBank/DDBJ whole genome shotgun (WGS) entry which is preliminary data.</text>
</comment>
<evidence type="ECO:0000256" key="1">
    <source>
        <dbReference type="SAM" id="SignalP"/>
    </source>
</evidence>
<evidence type="ECO:0000259" key="2">
    <source>
        <dbReference type="SMART" id="SM00198"/>
    </source>
</evidence>
<dbReference type="Gene3D" id="3.40.33.10">
    <property type="entry name" value="CAP"/>
    <property type="match status" value="1"/>
</dbReference>
<dbReference type="Pfam" id="PF00188">
    <property type="entry name" value="CAP"/>
    <property type="match status" value="1"/>
</dbReference>
<evidence type="ECO:0000313" key="3">
    <source>
        <dbReference type="EMBL" id="NXP29740.1"/>
    </source>
</evidence>